<dbReference type="Proteomes" id="UP000298663">
    <property type="component" value="Unassembled WGS sequence"/>
</dbReference>
<keyword evidence="1" id="KW-0812">Transmembrane</keyword>
<keyword evidence="1" id="KW-0472">Membrane</keyword>
<keyword evidence="3" id="KW-1185">Reference proteome</keyword>
<dbReference type="EMBL" id="AZBU02000008">
    <property type="protein sequence ID" value="TKR67684.1"/>
    <property type="molecule type" value="Genomic_DNA"/>
</dbReference>
<keyword evidence="1" id="KW-1133">Transmembrane helix</keyword>
<organism evidence="2 3">
    <name type="scientific">Steinernema carpocapsae</name>
    <name type="common">Entomopathogenic nematode</name>
    <dbReference type="NCBI Taxonomy" id="34508"/>
    <lineage>
        <taxon>Eukaryota</taxon>
        <taxon>Metazoa</taxon>
        <taxon>Ecdysozoa</taxon>
        <taxon>Nematoda</taxon>
        <taxon>Chromadorea</taxon>
        <taxon>Rhabditida</taxon>
        <taxon>Tylenchina</taxon>
        <taxon>Panagrolaimomorpha</taxon>
        <taxon>Strongyloidoidea</taxon>
        <taxon>Steinernematidae</taxon>
        <taxon>Steinernema</taxon>
    </lineage>
</organism>
<gene>
    <name evidence="2" type="ORF">L596_023797</name>
</gene>
<feature type="transmembrane region" description="Helical" evidence="1">
    <location>
        <begin position="54"/>
        <end position="74"/>
    </location>
</feature>
<name>A0A4U5MET6_STECR</name>
<proteinExistence type="predicted"/>
<dbReference type="AlphaFoldDB" id="A0A4U5MET6"/>
<sequence>MKMHTLPNVQSPHDHIFLIDQNAHGPNVHDSPSKAFIRVAKKNYEIEMITNPDYYAVTLILLHATFLATILILAESSGKPIRYAWAIDVCDLSITAFLTAQFIIPNFDGIVSAFIIVALCRIIENR</sequence>
<comment type="caution">
    <text evidence="2">The sequence shown here is derived from an EMBL/GenBank/DDBJ whole genome shotgun (WGS) entry which is preliminary data.</text>
</comment>
<reference evidence="2 3" key="2">
    <citation type="journal article" date="2019" name="G3 (Bethesda)">
        <title>Hybrid Assembly of the Genome of the Entomopathogenic Nematode Steinernema carpocapsae Identifies the X-Chromosome.</title>
        <authorList>
            <person name="Serra L."/>
            <person name="Macchietto M."/>
            <person name="Macias-Munoz A."/>
            <person name="McGill C.J."/>
            <person name="Rodriguez I.M."/>
            <person name="Rodriguez B."/>
            <person name="Murad R."/>
            <person name="Mortazavi A."/>
        </authorList>
    </citation>
    <scope>NUCLEOTIDE SEQUENCE [LARGE SCALE GENOMIC DNA]</scope>
    <source>
        <strain evidence="2 3">ALL</strain>
    </source>
</reference>
<reference evidence="2 3" key="1">
    <citation type="journal article" date="2015" name="Genome Biol.">
        <title>Comparative genomics of Steinernema reveals deeply conserved gene regulatory networks.</title>
        <authorList>
            <person name="Dillman A.R."/>
            <person name="Macchietto M."/>
            <person name="Porter C.F."/>
            <person name="Rogers A."/>
            <person name="Williams B."/>
            <person name="Antoshechkin I."/>
            <person name="Lee M.M."/>
            <person name="Goodwin Z."/>
            <person name="Lu X."/>
            <person name="Lewis E.E."/>
            <person name="Goodrich-Blair H."/>
            <person name="Stock S.P."/>
            <person name="Adams B.J."/>
            <person name="Sternberg P.W."/>
            <person name="Mortazavi A."/>
        </authorList>
    </citation>
    <scope>NUCLEOTIDE SEQUENCE [LARGE SCALE GENOMIC DNA]</scope>
    <source>
        <strain evidence="2 3">ALL</strain>
    </source>
</reference>
<protein>
    <submittedName>
        <fullName evidence="2">Uncharacterized protein</fullName>
    </submittedName>
</protein>
<evidence type="ECO:0000313" key="2">
    <source>
        <dbReference type="EMBL" id="TKR67684.1"/>
    </source>
</evidence>
<feature type="transmembrane region" description="Helical" evidence="1">
    <location>
        <begin position="94"/>
        <end position="120"/>
    </location>
</feature>
<evidence type="ECO:0000256" key="1">
    <source>
        <dbReference type="SAM" id="Phobius"/>
    </source>
</evidence>
<evidence type="ECO:0000313" key="3">
    <source>
        <dbReference type="Proteomes" id="UP000298663"/>
    </source>
</evidence>
<accession>A0A4U5MET6</accession>